<dbReference type="AlphaFoldDB" id="W9QJ89"/>
<keyword evidence="2" id="KW-1185">Reference proteome</keyword>
<evidence type="ECO:0000313" key="1">
    <source>
        <dbReference type="EMBL" id="EXB38369.1"/>
    </source>
</evidence>
<proteinExistence type="predicted"/>
<dbReference type="EMBL" id="KE343691">
    <property type="protein sequence ID" value="EXB38369.1"/>
    <property type="molecule type" value="Genomic_DNA"/>
</dbReference>
<gene>
    <name evidence="1" type="ORF">L484_008027</name>
</gene>
<organism evidence="1 2">
    <name type="scientific">Morus notabilis</name>
    <dbReference type="NCBI Taxonomy" id="981085"/>
    <lineage>
        <taxon>Eukaryota</taxon>
        <taxon>Viridiplantae</taxon>
        <taxon>Streptophyta</taxon>
        <taxon>Embryophyta</taxon>
        <taxon>Tracheophyta</taxon>
        <taxon>Spermatophyta</taxon>
        <taxon>Magnoliopsida</taxon>
        <taxon>eudicotyledons</taxon>
        <taxon>Gunneridae</taxon>
        <taxon>Pentapetalae</taxon>
        <taxon>rosids</taxon>
        <taxon>fabids</taxon>
        <taxon>Rosales</taxon>
        <taxon>Moraceae</taxon>
        <taxon>Moreae</taxon>
        <taxon>Morus</taxon>
    </lineage>
</organism>
<sequence>MRYCHYHQYVSHPASMCNAVQRILLTKIEDGTLELSGNSQSIDSDPLLSLAIKERRHVPWWPATPETTPIRRFARDSVTIDRSAHLMPTPELVDERFYVLSGTWIKSPQSITSHDLESPENGSAVVSRGGKRWFRRSYR</sequence>
<dbReference type="Proteomes" id="UP000030645">
    <property type="component" value="Unassembled WGS sequence"/>
</dbReference>
<protein>
    <submittedName>
        <fullName evidence="1">Uncharacterized protein</fullName>
    </submittedName>
</protein>
<reference evidence="2" key="1">
    <citation type="submission" date="2013-01" db="EMBL/GenBank/DDBJ databases">
        <title>Draft Genome Sequence of a Mulberry Tree, Morus notabilis C.K. Schneid.</title>
        <authorList>
            <person name="He N."/>
            <person name="Zhao S."/>
        </authorList>
    </citation>
    <scope>NUCLEOTIDE SEQUENCE</scope>
</reference>
<evidence type="ECO:0000313" key="2">
    <source>
        <dbReference type="Proteomes" id="UP000030645"/>
    </source>
</evidence>
<name>W9QJ89_9ROSA</name>
<accession>W9QJ89</accession>